<dbReference type="PANTHER" id="PTHR31413">
    <property type="entry name" value="AFP HOMOLOG 2"/>
    <property type="match status" value="1"/>
</dbReference>
<evidence type="ECO:0000256" key="5">
    <source>
        <dbReference type="SAM" id="MobiDB-lite"/>
    </source>
</evidence>
<evidence type="ECO:0000256" key="3">
    <source>
        <dbReference type="ARBA" id="ARBA00023242"/>
    </source>
</evidence>
<feature type="region of interest" description="Disordered" evidence="5">
    <location>
        <begin position="58"/>
        <end position="80"/>
    </location>
</feature>
<evidence type="ECO:0000256" key="4">
    <source>
        <dbReference type="RuleBase" id="RU369029"/>
    </source>
</evidence>
<feature type="compositionally biased region" description="Acidic residues" evidence="5">
    <location>
        <begin position="173"/>
        <end position="182"/>
    </location>
</feature>
<gene>
    <name evidence="6" type="ORF">Taro_014738</name>
</gene>
<dbReference type="InterPro" id="IPR031307">
    <property type="entry name" value="Ninja_fam"/>
</dbReference>
<comment type="function">
    <text evidence="4">Acts as a negative regulator of abscisic acid (ABA) response.</text>
</comment>
<dbReference type="GO" id="GO:0045892">
    <property type="term" value="P:negative regulation of DNA-templated transcription"/>
    <property type="evidence" value="ECO:0007669"/>
    <property type="project" value="TreeGrafter"/>
</dbReference>
<dbReference type="EMBL" id="NMUH01000621">
    <property type="protein sequence ID" value="MQL82263.1"/>
    <property type="molecule type" value="Genomic_DNA"/>
</dbReference>
<feature type="region of interest" description="Disordered" evidence="5">
    <location>
        <begin position="1"/>
        <end position="46"/>
    </location>
</feature>
<dbReference type="GO" id="GO:0005634">
    <property type="term" value="C:nucleus"/>
    <property type="evidence" value="ECO:0007669"/>
    <property type="project" value="UniProtKB-SubCell"/>
</dbReference>
<feature type="compositionally biased region" description="Basic and acidic residues" evidence="5">
    <location>
        <begin position="138"/>
        <end position="147"/>
    </location>
</feature>
<keyword evidence="3 4" id="KW-0539">Nucleus</keyword>
<evidence type="ECO:0000256" key="2">
    <source>
        <dbReference type="ARBA" id="ARBA00006081"/>
    </source>
</evidence>
<dbReference type="AlphaFoldDB" id="A0A843UMQ1"/>
<dbReference type="OrthoDB" id="1936656at2759"/>
<reference evidence="6" key="1">
    <citation type="submission" date="2017-07" db="EMBL/GenBank/DDBJ databases">
        <title>Taro Niue Genome Assembly and Annotation.</title>
        <authorList>
            <person name="Atibalentja N."/>
            <person name="Keating K."/>
            <person name="Fields C.J."/>
        </authorList>
    </citation>
    <scope>NUCLEOTIDE SEQUENCE</scope>
    <source>
        <strain evidence="6">Niue_2</strain>
        <tissue evidence="6">Leaf</tissue>
    </source>
</reference>
<keyword evidence="7" id="KW-1185">Reference proteome</keyword>
<sequence length="530" mass="56494">MMEDENGLELSLGLSCGGSSGKAKAKDVCLDSKSGESNRNKSLGGNFSVTEALAKPFLPMSGEKLDNNGPQQRNDPLKHQQENFWTDLGQHSSVALDAESHRFPELWPSNNKTADADVEKSGLNKRKFSFAEINLQKKQEKGVDHVGAHGKGPAGITFRNHVPLTTEDGSSGENEDVAESETEGSNSWLASHHEEKSRGFGMSKDKQFSAEQDSLGPQAMKQSNVPGHESSMDRGKPSYGIPLSLQPLPVMSASYQVPSKAPPVVTAPNTSAFPSGVMQLMPLGNNEQPTLQPMNLSSLQHAFGYSPVQLPTLEKNSSWIFGSQSQHLPPYGNRGVGEGVKNLEHAENVLNISQVQGPNNPPQTVVYDGKVGEVGKGSGKQVEETGTSSPSPAEDEVKANKSTFRPKEMFKPAAVEGFPHEGSAIKPGIAPGLKFGGSGSYPDLPWVSTTGPGPNGKTISGVTYKYSPNQVKIVCACHGFHMTPEEFIQHASGEATEANAALAAALPSSRRAILAQKRSFSVNSCQNAIL</sequence>
<name>A0A843UMQ1_COLES</name>
<evidence type="ECO:0000313" key="7">
    <source>
        <dbReference type="Proteomes" id="UP000652761"/>
    </source>
</evidence>
<feature type="region of interest" description="Disordered" evidence="5">
    <location>
        <begin position="373"/>
        <end position="400"/>
    </location>
</feature>
<feature type="compositionally biased region" description="Basic and acidic residues" evidence="5">
    <location>
        <begin position="191"/>
        <end position="208"/>
    </location>
</feature>
<protein>
    <recommendedName>
        <fullName evidence="4">Ninja-family protein</fullName>
    </recommendedName>
    <alternativeName>
        <fullName evidence="4">ABI-binding protein</fullName>
    </alternativeName>
</protein>
<proteinExistence type="inferred from homology"/>
<dbReference type="PANTHER" id="PTHR31413:SF12">
    <property type="entry name" value="AFP HOMOLOG 2"/>
    <property type="match status" value="1"/>
</dbReference>
<comment type="subcellular location">
    <subcellularLocation>
        <location evidence="1 4">Nucleus</location>
    </subcellularLocation>
</comment>
<dbReference type="GO" id="GO:0009867">
    <property type="term" value="P:jasmonic acid mediated signaling pathway"/>
    <property type="evidence" value="ECO:0007669"/>
    <property type="project" value="TreeGrafter"/>
</dbReference>
<comment type="similarity">
    <text evidence="2 4">Belongs to the Ninja family.</text>
</comment>
<accession>A0A843UMQ1</accession>
<feature type="compositionally biased region" description="Basic and acidic residues" evidence="5">
    <location>
        <begin position="24"/>
        <end position="39"/>
    </location>
</feature>
<evidence type="ECO:0000313" key="6">
    <source>
        <dbReference type="EMBL" id="MQL82263.1"/>
    </source>
</evidence>
<evidence type="ECO:0000256" key="1">
    <source>
        <dbReference type="ARBA" id="ARBA00004123"/>
    </source>
</evidence>
<comment type="caution">
    <text evidence="6">The sequence shown here is derived from an EMBL/GenBank/DDBJ whole genome shotgun (WGS) entry which is preliminary data.</text>
</comment>
<feature type="region of interest" description="Disordered" evidence="5">
    <location>
        <begin position="138"/>
        <end position="238"/>
    </location>
</feature>
<organism evidence="6 7">
    <name type="scientific">Colocasia esculenta</name>
    <name type="common">Wild taro</name>
    <name type="synonym">Arum esculentum</name>
    <dbReference type="NCBI Taxonomy" id="4460"/>
    <lineage>
        <taxon>Eukaryota</taxon>
        <taxon>Viridiplantae</taxon>
        <taxon>Streptophyta</taxon>
        <taxon>Embryophyta</taxon>
        <taxon>Tracheophyta</taxon>
        <taxon>Spermatophyta</taxon>
        <taxon>Magnoliopsida</taxon>
        <taxon>Liliopsida</taxon>
        <taxon>Araceae</taxon>
        <taxon>Aroideae</taxon>
        <taxon>Colocasieae</taxon>
        <taxon>Colocasia</taxon>
    </lineage>
</organism>
<dbReference type="Proteomes" id="UP000652761">
    <property type="component" value="Unassembled WGS sequence"/>
</dbReference>